<evidence type="ECO:0000313" key="1">
    <source>
        <dbReference type="EMBL" id="MDD1792371.1"/>
    </source>
</evidence>
<proteinExistence type="predicted"/>
<sequence>MIDINEISRDIELGAEGIYFSQETEKVSFPDDGHHSYAKIEETSFWFKHRNECIVSAIQKYPPNHQGTIFDVGGGNGFVSLALKNSGFDVALIEPGIEGAVVAKRRGIDTVICATTDSAKILPNSLPAIGLFDVIEHVEDDHGFLTSINLLLQTEGSLYITVPAWDLLWSHEDVIAGHYRRYSLRQIEKKVTEAGFYIEYSTYFFRPLPLPIFAFRSLPYKVGMKSSLSKPNPKADHEVKEGLSSQIINSVLSPEVSNIKNGIKMMFGASCLLVAKKKN</sequence>
<keyword evidence="1" id="KW-0808">Transferase</keyword>
<keyword evidence="1" id="KW-0489">Methyltransferase</keyword>
<organism evidence="1 2">
    <name type="scientific">Enterovibrio gelatinilyticus</name>
    <dbReference type="NCBI Taxonomy" id="2899819"/>
    <lineage>
        <taxon>Bacteria</taxon>
        <taxon>Pseudomonadati</taxon>
        <taxon>Pseudomonadota</taxon>
        <taxon>Gammaproteobacteria</taxon>
        <taxon>Vibrionales</taxon>
        <taxon>Vibrionaceae</taxon>
        <taxon>Enterovibrio</taxon>
    </lineage>
</organism>
<dbReference type="EMBL" id="JAJUBC010000004">
    <property type="protein sequence ID" value="MDD1792371.1"/>
    <property type="molecule type" value="Genomic_DNA"/>
</dbReference>
<gene>
    <name evidence="1" type="ORF">LRP50_04430</name>
</gene>
<dbReference type="Gene3D" id="3.40.50.150">
    <property type="entry name" value="Vaccinia Virus protein VP39"/>
    <property type="match status" value="1"/>
</dbReference>
<keyword evidence="2" id="KW-1185">Reference proteome</keyword>
<dbReference type="GO" id="GO:0032259">
    <property type="term" value="P:methylation"/>
    <property type="evidence" value="ECO:0007669"/>
    <property type="project" value="UniProtKB-KW"/>
</dbReference>
<dbReference type="GO" id="GO:0008168">
    <property type="term" value="F:methyltransferase activity"/>
    <property type="evidence" value="ECO:0007669"/>
    <property type="project" value="UniProtKB-KW"/>
</dbReference>
<name>A0ABT5QXW0_9GAMM</name>
<evidence type="ECO:0000313" key="2">
    <source>
        <dbReference type="Proteomes" id="UP001149400"/>
    </source>
</evidence>
<reference evidence="1" key="1">
    <citation type="submission" date="2021-12" db="EMBL/GenBank/DDBJ databases">
        <title>Enterovibrio ZSDZ35 sp. nov. and Enterovibrio ZSDZ42 sp. nov., isolated from coastal seawater in Qingdao.</title>
        <authorList>
            <person name="Zhang P."/>
        </authorList>
    </citation>
    <scope>NUCLEOTIDE SEQUENCE</scope>
    <source>
        <strain evidence="1">ZSDZ42</strain>
    </source>
</reference>
<dbReference type="Proteomes" id="UP001149400">
    <property type="component" value="Unassembled WGS sequence"/>
</dbReference>
<dbReference type="Pfam" id="PF13489">
    <property type="entry name" value="Methyltransf_23"/>
    <property type="match status" value="1"/>
</dbReference>
<dbReference type="SUPFAM" id="SSF53335">
    <property type="entry name" value="S-adenosyl-L-methionine-dependent methyltransferases"/>
    <property type="match status" value="1"/>
</dbReference>
<dbReference type="RefSeq" id="WP_274163288.1">
    <property type="nucleotide sequence ID" value="NZ_JAJUBC010000004.1"/>
</dbReference>
<accession>A0ABT5QXW0</accession>
<protein>
    <submittedName>
        <fullName evidence="1">Class I SAM-dependent methyltransferase</fullName>
    </submittedName>
</protein>
<comment type="caution">
    <text evidence="1">The sequence shown here is derived from an EMBL/GenBank/DDBJ whole genome shotgun (WGS) entry which is preliminary data.</text>
</comment>
<dbReference type="InterPro" id="IPR029063">
    <property type="entry name" value="SAM-dependent_MTases_sf"/>
</dbReference>